<dbReference type="RefSeq" id="XP_003658686.1">
    <property type="nucleotide sequence ID" value="XM_003658638.1"/>
</dbReference>
<dbReference type="GeneID" id="11508929"/>
<dbReference type="AlphaFoldDB" id="G2Q2M2"/>
<proteinExistence type="predicted"/>
<dbReference type="PANTHER" id="PTHR28186:SF1">
    <property type="entry name" value="MEIOTICALLY UP-REGULATED GENE 9 PROTEIN"/>
    <property type="match status" value="1"/>
</dbReference>
<organism evidence="2 3">
    <name type="scientific">Thermothelomyces thermophilus (strain ATCC 42464 / BCRC 31852 / DSM 1799)</name>
    <name type="common">Sporotrichum thermophile</name>
    <dbReference type="NCBI Taxonomy" id="573729"/>
    <lineage>
        <taxon>Eukaryota</taxon>
        <taxon>Fungi</taxon>
        <taxon>Dikarya</taxon>
        <taxon>Ascomycota</taxon>
        <taxon>Pezizomycotina</taxon>
        <taxon>Sordariomycetes</taxon>
        <taxon>Sordariomycetidae</taxon>
        <taxon>Sordariales</taxon>
        <taxon>Chaetomiaceae</taxon>
        <taxon>Thermothelomyces</taxon>
    </lineage>
</organism>
<dbReference type="HOGENOM" id="CLU_037541_0_1_1"/>
<dbReference type="OrthoDB" id="5330253at2759"/>
<dbReference type="Proteomes" id="UP000007322">
    <property type="component" value="Chromosome 1"/>
</dbReference>
<name>G2Q2M2_THET4</name>
<evidence type="ECO:0008006" key="4">
    <source>
        <dbReference type="Google" id="ProtNLM"/>
    </source>
</evidence>
<feature type="compositionally biased region" description="Basic residues" evidence="1">
    <location>
        <begin position="303"/>
        <end position="313"/>
    </location>
</feature>
<keyword evidence="3" id="KW-1185">Reference proteome</keyword>
<evidence type="ECO:0000313" key="3">
    <source>
        <dbReference type="Proteomes" id="UP000007322"/>
    </source>
</evidence>
<feature type="compositionally biased region" description="Polar residues" evidence="1">
    <location>
        <begin position="119"/>
        <end position="134"/>
    </location>
</feature>
<dbReference type="eggNOG" id="ENOG502RXHE">
    <property type="taxonomic scope" value="Eukaryota"/>
</dbReference>
<sequence length="313" mass="33917">MHEAEPAEVAASIGTTFAPLRSIQHKDIWGNPIVDPDRSNPTRSRWERPLETIRSFEAAIDGAYNNRRSMIRPDGSSGRFGHDSYYGSRPSSMMYANRADGSLPDLRAGSVGQRDSYYEQQTGYSGYGPSTQNGRRGWARMASEPHYGSSSRQPPPGGQGDYPIPSNHRSNETVTTASGSGSSAEPAGYQTDPTSSDNSSIERVQSSVPRRQPENDYGIGFSQSAVYQPPSFALGGQTEGANGARGNVGYSNDSNYQVSGVANHSNTPPRVPQKDSGAGILKKPIVNNSSQQARPAQPEKRKSWFARRFSKHG</sequence>
<dbReference type="PANTHER" id="PTHR28186">
    <property type="entry name" value="MEIOTICALLY UP-REGULATED GENE 9 PROTEIN"/>
    <property type="match status" value="1"/>
</dbReference>
<dbReference type="InParanoid" id="G2Q2M2"/>
<evidence type="ECO:0000313" key="2">
    <source>
        <dbReference type="EMBL" id="AEO53441.1"/>
    </source>
</evidence>
<feature type="compositionally biased region" description="Low complexity" evidence="1">
    <location>
        <begin position="175"/>
        <end position="184"/>
    </location>
</feature>
<dbReference type="EMBL" id="CP003002">
    <property type="protein sequence ID" value="AEO53441.1"/>
    <property type="molecule type" value="Genomic_DNA"/>
</dbReference>
<dbReference type="InterPro" id="IPR018809">
    <property type="entry name" value="DUF2406"/>
</dbReference>
<feature type="compositionally biased region" description="Polar residues" evidence="1">
    <location>
        <begin position="191"/>
        <end position="209"/>
    </location>
</feature>
<feature type="compositionally biased region" description="Polar residues" evidence="1">
    <location>
        <begin position="249"/>
        <end position="268"/>
    </location>
</feature>
<accession>G2Q2M2</accession>
<dbReference type="VEuPathDB" id="FungiDB:MYCTH_2294768"/>
<evidence type="ECO:0000256" key="1">
    <source>
        <dbReference type="SAM" id="MobiDB-lite"/>
    </source>
</evidence>
<dbReference type="Pfam" id="PF10295">
    <property type="entry name" value="DUF2406"/>
    <property type="match status" value="1"/>
</dbReference>
<gene>
    <name evidence="2" type="ORF">MYCTH_2294768</name>
</gene>
<reference evidence="2 3" key="1">
    <citation type="journal article" date="2011" name="Nat. Biotechnol.">
        <title>Comparative genomic analysis of the thermophilic biomass-degrading fungi Myceliophthora thermophila and Thielavia terrestris.</title>
        <authorList>
            <person name="Berka R.M."/>
            <person name="Grigoriev I.V."/>
            <person name="Otillar R."/>
            <person name="Salamov A."/>
            <person name="Grimwood J."/>
            <person name="Reid I."/>
            <person name="Ishmael N."/>
            <person name="John T."/>
            <person name="Darmond C."/>
            <person name="Moisan M.-C."/>
            <person name="Henrissat B."/>
            <person name="Coutinho P.M."/>
            <person name="Lombard V."/>
            <person name="Natvig D.O."/>
            <person name="Lindquist E."/>
            <person name="Schmutz J."/>
            <person name="Lucas S."/>
            <person name="Harris P."/>
            <person name="Powlowski J."/>
            <person name="Bellemare A."/>
            <person name="Taylor D."/>
            <person name="Butler G."/>
            <person name="de Vries R.P."/>
            <person name="Allijn I.E."/>
            <person name="van den Brink J."/>
            <person name="Ushinsky S."/>
            <person name="Storms R."/>
            <person name="Powell A.J."/>
            <person name="Paulsen I.T."/>
            <person name="Elbourne L.D.H."/>
            <person name="Baker S.E."/>
            <person name="Magnuson J."/>
            <person name="LaBoissiere S."/>
            <person name="Clutterbuck A.J."/>
            <person name="Martinez D."/>
            <person name="Wogulis M."/>
            <person name="de Leon A.L."/>
            <person name="Rey M.W."/>
            <person name="Tsang A."/>
        </authorList>
    </citation>
    <scope>NUCLEOTIDE SEQUENCE [LARGE SCALE GENOMIC DNA]</scope>
    <source>
        <strain evidence="3">ATCC 42464 / BCRC 31852 / DSM 1799</strain>
    </source>
</reference>
<dbReference type="KEGG" id="mtm:MYCTH_2294768"/>
<dbReference type="OMA" id="RFPQDSY"/>
<feature type="region of interest" description="Disordered" evidence="1">
    <location>
        <begin position="119"/>
        <end position="313"/>
    </location>
</feature>
<protein>
    <recommendedName>
        <fullName evidence="4">DUF2406 domain-containing protein</fullName>
    </recommendedName>
</protein>